<dbReference type="PANTHER" id="PTHR40029">
    <property type="match status" value="1"/>
</dbReference>
<reference evidence="11 12" key="1">
    <citation type="submission" date="2017-03" db="EMBL/GenBank/DDBJ databases">
        <title>Isolation of Levoglucosan Utilizing Bacteria.</title>
        <authorList>
            <person name="Arya A.S."/>
        </authorList>
    </citation>
    <scope>NUCLEOTIDE SEQUENCE [LARGE SCALE GENOMIC DNA]</scope>
    <source>
        <strain evidence="11 12">MEC069</strain>
    </source>
</reference>
<comment type="pathway">
    <text evidence="10">Membrane lipid metabolism; glycerophospholipid metabolism.</text>
</comment>
<keyword evidence="3 10" id="KW-0479">Metal-binding</keyword>
<dbReference type="Gene3D" id="3.20.20.390">
    <property type="entry name" value="FMN-linked oxidoreductases"/>
    <property type="match status" value="1"/>
</dbReference>
<protein>
    <recommendedName>
        <fullName evidence="9 10">Heptaprenylglyceryl phosphate synthase</fullName>
        <shortName evidence="10">HepGP synthase</shortName>
        <ecNumber evidence="9 10">2.5.1.n9</ecNumber>
    </recommendedName>
    <alternativeName>
        <fullName evidence="10">Glycerol-1-phosphate heptaprenyltransferase</fullName>
    </alternativeName>
</protein>
<dbReference type="UniPathway" id="UPA00940"/>
<evidence type="ECO:0000256" key="8">
    <source>
        <dbReference type="ARBA" id="ARBA00048318"/>
    </source>
</evidence>
<feature type="binding site" evidence="10">
    <location>
        <begin position="210"/>
        <end position="211"/>
    </location>
    <ligand>
        <name>sn-glycerol 1-phosphate</name>
        <dbReference type="ChEBI" id="CHEBI:57685"/>
    </ligand>
</feature>
<evidence type="ECO:0000256" key="1">
    <source>
        <dbReference type="ARBA" id="ARBA00022516"/>
    </source>
</evidence>
<feature type="binding site" evidence="10">
    <location>
        <position position="13"/>
    </location>
    <ligand>
        <name>sn-glycerol 1-phosphate</name>
        <dbReference type="ChEBI" id="CHEBI:57685"/>
    </ligand>
</feature>
<dbReference type="PANTHER" id="PTHR40029:SF2">
    <property type="entry name" value="HEPTAPRENYLGLYCERYL PHOSPHATE SYNTHASE"/>
    <property type="match status" value="1"/>
</dbReference>
<keyword evidence="4 10" id="KW-0460">Magnesium</keyword>
<accession>A0A4Y8Q5G7</accession>
<comment type="caution">
    <text evidence="11">The sequence shown here is derived from an EMBL/GenBank/DDBJ whole genome shotgun (WGS) entry which is preliminary data.</text>
</comment>
<keyword evidence="6 10" id="KW-0594">Phospholipid biosynthesis</keyword>
<dbReference type="NCBIfam" id="NF003197">
    <property type="entry name" value="PRK04169.1-1"/>
    <property type="match status" value="1"/>
</dbReference>
<dbReference type="InterPro" id="IPR008205">
    <property type="entry name" value="GGGP_HepGP_synthase"/>
</dbReference>
<evidence type="ECO:0000313" key="11">
    <source>
        <dbReference type="EMBL" id="TFE89005.1"/>
    </source>
</evidence>
<evidence type="ECO:0000256" key="4">
    <source>
        <dbReference type="ARBA" id="ARBA00022842"/>
    </source>
</evidence>
<evidence type="ECO:0000256" key="7">
    <source>
        <dbReference type="ARBA" id="ARBA00023264"/>
    </source>
</evidence>
<comment type="function">
    <text evidence="10">Prenyltransferase that catalyzes in vivo the transfer of the heptaprenyl moiety of heptaprenyl pyrophosphate (HepPP; 35 carbon atoms) to the C3 hydroxyl of sn-glycerol-1-phosphate (G1P), producing heptaprenylglyceryl phosphate (HepGP). This reaction is an ether-bond-formation step in the biosynthesis of archaea-type G1P-based membrane lipids found in Bacillales.</text>
</comment>
<keyword evidence="7 10" id="KW-1208">Phospholipid metabolism</keyword>
<dbReference type="SUPFAM" id="SSF51395">
    <property type="entry name" value="FMN-linked oxidoreductases"/>
    <property type="match status" value="1"/>
</dbReference>
<keyword evidence="5 10" id="KW-0443">Lipid metabolism</keyword>
<evidence type="ECO:0000313" key="12">
    <source>
        <dbReference type="Proteomes" id="UP000298246"/>
    </source>
</evidence>
<name>A0A4Y8Q5G7_9BACL</name>
<comment type="similarity">
    <text evidence="10">Belongs to the GGGP/HepGP synthase family. Group I subfamily.</text>
</comment>
<comment type="subunit">
    <text evidence="10">Homodimer.</text>
</comment>
<dbReference type="InterPro" id="IPR039074">
    <property type="entry name" value="GGGP/HepGP_synthase_I"/>
</dbReference>
<dbReference type="OrthoDB" id="2381757at2"/>
<evidence type="ECO:0000256" key="5">
    <source>
        <dbReference type="ARBA" id="ARBA00023098"/>
    </source>
</evidence>
<dbReference type="FunFam" id="3.20.20.390:FF:000001">
    <property type="entry name" value="Heptaprenylglyceryl phosphate synthase"/>
    <property type="match status" value="1"/>
</dbReference>
<sequence>MIVDIRQWKHVFKLDPDKELADEALERLCLSGTDAMMVGGTSGVTFDNTVDLLARIRRYEVPCVLEISSREAIVPGFDLFLIPVVLNAGDPQWIVGHHHTALKEYGALLNWDEILTEGYVVMNGEATAAKLTAANTALDARDVAAYARMADKLFRMPIVYVEYSGRFGDLELVKKAGAVLEQARLFYGGGIDSVDKARAAAAVADTIVVGNIIYSDLEQALRTVRLDG</sequence>
<evidence type="ECO:0000256" key="9">
    <source>
        <dbReference type="ARBA" id="ARBA00066888"/>
    </source>
</evidence>
<dbReference type="Pfam" id="PF01884">
    <property type="entry name" value="PcrB"/>
    <property type="match status" value="1"/>
</dbReference>
<dbReference type="EC" id="2.5.1.n9" evidence="9 10"/>
<organism evidence="11 12">
    <name type="scientific">Paenibacillus athensensis</name>
    <dbReference type="NCBI Taxonomy" id="1967502"/>
    <lineage>
        <taxon>Bacteria</taxon>
        <taxon>Bacillati</taxon>
        <taxon>Bacillota</taxon>
        <taxon>Bacilli</taxon>
        <taxon>Bacillales</taxon>
        <taxon>Paenibacillaceae</taxon>
        <taxon>Paenibacillus</taxon>
    </lineage>
</organism>
<keyword evidence="12" id="KW-1185">Reference proteome</keyword>
<evidence type="ECO:0000256" key="3">
    <source>
        <dbReference type="ARBA" id="ARBA00022723"/>
    </source>
</evidence>
<dbReference type="NCBIfam" id="NF003199">
    <property type="entry name" value="PRK04169.1-3"/>
    <property type="match status" value="1"/>
</dbReference>
<dbReference type="AlphaFoldDB" id="A0A4Y8Q5G7"/>
<keyword evidence="2 10" id="KW-0808">Transferase</keyword>
<dbReference type="RefSeq" id="WP_134751858.1">
    <property type="nucleotide sequence ID" value="NZ_MYFO02000011.1"/>
</dbReference>
<keyword evidence="1 10" id="KW-0444">Lipid biosynthesis</keyword>
<dbReference type="Proteomes" id="UP000298246">
    <property type="component" value="Unassembled WGS sequence"/>
</dbReference>
<feature type="binding site" evidence="10">
    <location>
        <position position="190"/>
    </location>
    <ligand>
        <name>sn-glycerol 1-phosphate</name>
        <dbReference type="ChEBI" id="CHEBI:57685"/>
    </ligand>
</feature>
<dbReference type="HAMAP" id="MF_00112">
    <property type="entry name" value="GGGP_HepGP_synthase"/>
    <property type="match status" value="1"/>
</dbReference>
<comment type="caution">
    <text evidence="10">Lacks conserved residue(s) required for the propagation of feature annotation.</text>
</comment>
<proteinExistence type="inferred from homology"/>
<comment type="catalytic activity">
    <reaction evidence="8 10">
        <text>sn-glycerol 1-phosphate + all-trans-heptaprenyl diphosphate = 3-heptaprenyl-sn-glycero-1-phosphate + diphosphate</text>
        <dbReference type="Rhea" id="RHEA:33495"/>
        <dbReference type="ChEBI" id="CHEBI:33019"/>
        <dbReference type="ChEBI" id="CHEBI:57685"/>
        <dbReference type="ChEBI" id="CHEBI:58206"/>
        <dbReference type="ChEBI" id="CHEBI:64781"/>
        <dbReference type="EC" id="2.5.1.n9"/>
    </reaction>
</comment>
<comment type="cofactor">
    <cofactor evidence="10">
        <name>Mg(2+)</name>
        <dbReference type="ChEBI" id="CHEBI:18420"/>
    </cofactor>
</comment>
<dbReference type="GO" id="GO:0120536">
    <property type="term" value="F:heptaprenylglyceryl phosphate synthase activity"/>
    <property type="evidence" value="ECO:0007669"/>
    <property type="project" value="RHEA"/>
</dbReference>
<dbReference type="GO" id="GO:0046474">
    <property type="term" value="P:glycerophospholipid biosynthetic process"/>
    <property type="evidence" value="ECO:0007669"/>
    <property type="project" value="UniProtKB-UniRule"/>
</dbReference>
<feature type="binding site" evidence="10">
    <location>
        <begin position="160"/>
        <end position="165"/>
    </location>
    <ligand>
        <name>sn-glycerol 1-phosphate</name>
        <dbReference type="ChEBI" id="CHEBI:57685"/>
    </ligand>
</feature>
<evidence type="ECO:0000256" key="10">
    <source>
        <dbReference type="HAMAP-Rule" id="MF_00112"/>
    </source>
</evidence>
<dbReference type="NCBIfam" id="TIGR01768">
    <property type="entry name" value="GGGP-family"/>
    <property type="match status" value="1"/>
</dbReference>
<dbReference type="CDD" id="cd02812">
    <property type="entry name" value="PcrB_like"/>
    <property type="match status" value="1"/>
</dbReference>
<dbReference type="EMBL" id="MYFO01000008">
    <property type="protein sequence ID" value="TFE89005.1"/>
    <property type="molecule type" value="Genomic_DNA"/>
</dbReference>
<gene>
    <name evidence="10" type="primary">pcrB</name>
    <name evidence="11" type="ORF">B5M42_08845</name>
</gene>
<feature type="binding site" evidence="10">
    <location>
        <position position="15"/>
    </location>
    <ligand>
        <name>Mg(2+)</name>
        <dbReference type="ChEBI" id="CHEBI:18420"/>
    </ligand>
</feature>
<feature type="binding site" evidence="10">
    <location>
        <position position="41"/>
    </location>
    <ligand>
        <name>Mg(2+)</name>
        <dbReference type="ChEBI" id="CHEBI:18420"/>
    </ligand>
</feature>
<evidence type="ECO:0000256" key="2">
    <source>
        <dbReference type="ARBA" id="ARBA00022679"/>
    </source>
</evidence>
<dbReference type="GO" id="GO:0000287">
    <property type="term" value="F:magnesium ion binding"/>
    <property type="evidence" value="ECO:0007669"/>
    <property type="project" value="UniProtKB-UniRule"/>
</dbReference>
<dbReference type="InterPro" id="IPR038597">
    <property type="entry name" value="GGGP/HepGP_synthase_sf"/>
</dbReference>
<evidence type="ECO:0000256" key="6">
    <source>
        <dbReference type="ARBA" id="ARBA00023209"/>
    </source>
</evidence>